<accession>A0ABY0H5N3</accession>
<evidence type="ECO:0000256" key="1">
    <source>
        <dbReference type="SAM" id="SignalP"/>
    </source>
</evidence>
<gene>
    <name evidence="2" type="ORF">DL762_005154</name>
</gene>
<dbReference type="CDD" id="cd08983">
    <property type="entry name" value="GH43_Bt3655-like"/>
    <property type="match status" value="1"/>
</dbReference>
<feature type="chain" id="PRO_5047113989" description="Glycosyl hydrolase family 32 N-terminal domain-containing protein" evidence="1">
    <location>
        <begin position="19"/>
        <end position="332"/>
    </location>
</feature>
<dbReference type="InterPro" id="IPR023296">
    <property type="entry name" value="Glyco_hydro_beta-prop_sf"/>
</dbReference>
<keyword evidence="3" id="KW-1185">Reference proteome</keyword>
<evidence type="ECO:0008006" key="4">
    <source>
        <dbReference type="Google" id="ProtNLM"/>
    </source>
</evidence>
<sequence length="332" mass="36621">MRALSWFLAAAAAVLGSASPTAPRQASNFVGYLVSTFSDLNPRVQWHLSNGNSATSFRFLNRGNAVLASTVGTKAVRDIYLTTNSARSEYFLIATDLDINAPGFSWDWATRKGSRGIVVWKSNNLVNWSKSSLQIVEADTAGMVWAPSAVWDDATAQYYVFWASRHYASRDLGHTGPASLDSIRYATTKDFTSFSKPRDYLALPGTPLIDQEFQYLGTPGAWARFLKNETTLQVYQETTTGGLFGSWTRVPGYVRNEAPREGPASFADNATPGLYHLWLDNYEQYVPFETSGILSPRWQPSNAPGFPRGLKHGCVTPLTRKEYDAIAAAFPA</sequence>
<evidence type="ECO:0000313" key="3">
    <source>
        <dbReference type="Proteomes" id="UP000294003"/>
    </source>
</evidence>
<name>A0ABY0H5N3_9PEZI</name>
<feature type="signal peptide" evidence="1">
    <location>
        <begin position="1"/>
        <end position="18"/>
    </location>
</feature>
<organism evidence="2 3">
    <name type="scientific">Monosporascus cannonballus</name>
    <dbReference type="NCBI Taxonomy" id="155416"/>
    <lineage>
        <taxon>Eukaryota</taxon>
        <taxon>Fungi</taxon>
        <taxon>Dikarya</taxon>
        <taxon>Ascomycota</taxon>
        <taxon>Pezizomycotina</taxon>
        <taxon>Sordariomycetes</taxon>
        <taxon>Xylariomycetidae</taxon>
        <taxon>Xylariales</taxon>
        <taxon>Xylariales incertae sedis</taxon>
        <taxon>Monosporascus</taxon>
    </lineage>
</organism>
<dbReference type="EMBL" id="QJNS01000135">
    <property type="protein sequence ID" value="RYO85520.1"/>
    <property type="molecule type" value="Genomic_DNA"/>
</dbReference>
<proteinExistence type="predicted"/>
<reference evidence="2 3" key="1">
    <citation type="submission" date="2018-06" db="EMBL/GenBank/DDBJ databases">
        <title>Complete Genomes of Monosporascus.</title>
        <authorList>
            <person name="Robinson A.J."/>
            <person name="Natvig D.O."/>
        </authorList>
    </citation>
    <scope>NUCLEOTIDE SEQUENCE [LARGE SCALE GENOMIC DNA]</scope>
    <source>
        <strain evidence="2 3">CBS 609.92</strain>
    </source>
</reference>
<protein>
    <recommendedName>
        <fullName evidence="4">Glycosyl hydrolase family 32 N-terminal domain-containing protein</fullName>
    </recommendedName>
</protein>
<dbReference type="SUPFAM" id="SSF75005">
    <property type="entry name" value="Arabinanase/levansucrase/invertase"/>
    <property type="match status" value="1"/>
</dbReference>
<comment type="caution">
    <text evidence="2">The sequence shown here is derived from an EMBL/GenBank/DDBJ whole genome shotgun (WGS) entry which is preliminary data.</text>
</comment>
<dbReference type="InterPro" id="IPR050727">
    <property type="entry name" value="GH43_arabinanases"/>
</dbReference>
<keyword evidence="1" id="KW-0732">Signal</keyword>
<dbReference type="PANTHER" id="PTHR43301">
    <property type="entry name" value="ARABINAN ENDO-1,5-ALPHA-L-ARABINOSIDASE"/>
    <property type="match status" value="1"/>
</dbReference>
<dbReference type="Proteomes" id="UP000294003">
    <property type="component" value="Unassembled WGS sequence"/>
</dbReference>
<evidence type="ECO:0000313" key="2">
    <source>
        <dbReference type="EMBL" id="RYO85520.1"/>
    </source>
</evidence>
<dbReference type="PANTHER" id="PTHR43301:SF8">
    <property type="entry name" value="ARABINOSIDASE-RELATED"/>
    <property type="match status" value="1"/>
</dbReference>
<dbReference type="Gene3D" id="2.115.10.20">
    <property type="entry name" value="Glycosyl hydrolase domain, family 43"/>
    <property type="match status" value="1"/>
</dbReference>